<feature type="compositionally biased region" description="Acidic residues" evidence="1">
    <location>
        <begin position="92"/>
        <end position="103"/>
    </location>
</feature>
<dbReference type="AlphaFoldDB" id="A0A448ZRN1"/>
<dbReference type="InterPro" id="IPR020095">
    <property type="entry name" value="PsdUridine_synth_TruA_C"/>
</dbReference>
<evidence type="ECO:0000256" key="1">
    <source>
        <dbReference type="SAM" id="MobiDB-lite"/>
    </source>
</evidence>
<dbReference type="Gene3D" id="3.30.70.660">
    <property type="entry name" value="Pseudouridine synthase I, catalytic domain, C-terminal subdomain"/>
    <property type="match status" value="1"/>
</dbReference>
<dbReference type="GO" id="GO:0003723">
    <property type="term" value="F:RNA binding"/>
    <property type="evidence" value="ECO:0007669"/>
    <property type="project" value="InterPro"/>
</dbReference>
<feature type="compositionally biased region" description="Low complexity" evidence="1">
    <location>
        <begin position="104"/>
        <end position="117"/>
    </location>
</feature>
<feature type="compositionally biased region" description="Basic and acidic residues" evidence="1">
    <location>
        <begin position="311"/>
        <end position="322"/>
    </location>
</feature>
<keyword evidence="3" id="KW-1185">Reference proteome</keyword>
<feature type="region of interest" description="Disordered" evidence="1">
    <location>
        <begin position="305"/>
        <end position="361"/>
    </location>
</feature>
<dbReference type="Proteomes" id="UP000291116">
    <property type="component" value="Unassembled WGS sequence"/>
</dbReference>
<dbReference type="OrthoDB" id="416253at2759"/>
<feature type="compositionally biased region" description="Basic residues" evidence="1">
    <location>
        <begin position="351"/>
        <end position="361"/>
    </location>
</feature>
<feature type="compositionally biased region" description="Polar residues" evidence="1">
    <location>
        <begin position="325"/>
        <end position="343"/>
    </location>
</feature>
<evidence type="ECO:0000313" key="3">
    <source>
        <dbReference type="Proteomes" id="UP000291116"/>
    </source>
</evidence>
<feature type="compositionally biased region" description="Basic and acidic residues" evidence="1">
    <location>
        <begin position="570"/>
        <end position="585"/>
    </location>
</feature>
<protein>
    <submittedName>
        <fullName evidence="2">Uncharacterized protein</fullName>
    </submittedName>
</protein>
<accession>A0A448ZRN1</accession>
<gene>
    <name evidence="2" type="ORF">PSNMU_V1.4_AUG-EV-PASAV3_0118390</name>
</gene>
<proteinExistence type="predicted"/>
<name>A0A448ZRN1_9STRA</name>
<reference evidence="2 3" key="1">
    <citation type="submission" date="2019-01" db="EMBL/GenBank/DDBJ databases">
        <authorList>
            <person name="Ferrante I. M."/>
        </authorList>
    </citation>
    <scope>NUCLEOTIDE SEQUENCE [LARGE SCALE GENOMIC DNA]</scope>
    <source>
        <strain evidence="2 3">B856</strain>
    </source>
</reference>
<feature type="region of interest" description="Disordered" evidence="1">
    <location>
        <begin position="563"/>
        <end position="602"/>
    </location>
</feature>
<feature type="region of interest" description="Disordered" evidence="1">
    <location>
        <begin position="92"/>
        <end position="117"/>
    </location>
</feature>
<dbReference type="EMBL" id="CAACVS010000658">
    <property type="protein sequence ID" value="VEU44711.1"/>
    <property type="molecule type" value="Genomic_DNA"/>
</dbReference>
<sequence length="817" mass="92840">MATCNGCGESFPSRNAIFRHLKETNGACLSKEDYKQFVKYARKTTKAPKVIIMYGYLPYDGSSCSKSIMIRNGEDAGHILMETINELENEINGFSDDEDDNGDGENPNSSSSINNINRSYGYSARSAECVKQDEDTAAITEVMTARLYPLHKDMSMENWLDLVQKKLDDKFDEGHDNTMDDGNSFRVTPVRIIGRQDMPNLRFNAEMDITYRRVEYVLPVDFFSWSPRNAEFKEKIHETPIFKENPKHDIDHVKETTNPLDPATKAFMMELKNFFKLLTTRVVKLDVTDEASVLEKGFSAKKLMKRKRDKKQRDAEDNRDKCAGCSTSTNAQQKGLEGASSSVDFKDSRPTKKVKPTKKPKKTNVLKRKRYHNFTEKLMAHEYLTYRRLDRIYHRSTLKFPMESESKMKTTSYMILSMSGDMFLTGQTSRLIGVIVALGNGLIDREFIDCVFDENYPHLVPTPPAPHFGVVSSEVQYANQEGKTRRILSARMSDRYTEGWNNEATIRRVKDWQNEVYKYVDSKWKKDGRDEQGRLRSEQEWTEKVLLPWAEKAKEHLEDYKRWKKKQHQSSHDLSESSAKHDSHTESSYAPESSRIPQIEPIDPTVPEVYKDVLHHLRKLDASGEWPMTSSKRQLVMVSSSDGVKENGKGTESLALACLKAKRNELTGSSAYSFAEGQGGASGSFSVGIMPGGDKKQPKANSMFPDLVKAAFLLETKLFPDREPSSTIAVNRNAQFRPHTDSGAGAGQSTSLIVGLGTYGGGELMVEGDKHDIRYKAIEFDGWKQRHWTMPFKGERYSLVWFTPKGCEGMKGIELDL</sequence>
<organism evidence="2 3">
    <name type="scientific">Pseudo-nitzschia multistriata</name>
    <dbReference type="NCBI Taxonomy" id="183589"/>
    <lineage>
        <taxon>Eukaryota</taxon>
        <taxon>Sar</taxon>
        <taxon>Stramenopiles</taxon>
        <taxon>Ochrophyta</taxon>
        <taxon>Bacillariophyta</taxon>
        <taxon>Bacillariophyceae</taxon>
        <taxon>Bacillariophycidae</taxon>
        <taxon>Bacillariales</taxon>
        <taxon>Bacillariaceae</taxon>
        <taxon>Pseudo-nitzschia</taxon>
    </lineage>
</organism>
<evidence type="ECO:0000313" key="2">
    <source>
        <dbReference type="EMBL" id="VEU44711.1"/>
    </source>
</evidence>
<dbReference type="GO" id="GO:0009982">
    <property type="term" value="F:pseudouridine synthase activity"/>
    <property type="evidence" value="ECO:0007669"/>
    <property type="project" value="InterPro"/>
</dbReference>